<feature type="domain" description="TonB-dependent receptor plug" evidence="16">
    <location>
        <begin position="115"/>
        <end position="222"/>
    </location>
</feature>
<keyword evidence="7" id="KW-0408">Iron</keyword>
<dbReference type="SUPFAM" id="SSF56935">
    <property type="entry name" value="Porins"/>
    <property type="match status" value="1"/>
</dbReference>
<keyword evidence="18" id="KW-1185">Reference proteome</keyword>
<feature type="chain" id="PRO_5040915908" evidence="14">
    <location>
        <begin position="20"/>
        <end position="769"/>
    </location>
</feature>
<dbReference type="InterPro" id="IPR008969">
    <property type="entry name" value="CarboxyPept-like_regulatory"/>
</dbReference>
<dbReference type="Pfam" id="PF00593">
    <property type="entry name" value="TonB_dep_Rec_b-barrel"/>
    <property type="match status" value="1"/>
</dbReference>
<accession>A0A9X3CTU8</accession>
<keyword evidence="2 12" id="KW-0813">Transport</keyword>
<keyword evidence="4" id="KW-0410">Iron transport</keyword>
<dbReference type="InterPro" id="IPR012910">
    <property type="entry name" value="Plug_dom"/>
</dbReference>
<keyword evidence="8" id="KW-0406">Ion transport</keyword>
<feature type="domain" description="TonB-dependent receptor-like beta-barrel" evidence="15">
    <location>
        <begin position="328"/>
        <end position="726"/>
    </location>
</feature>
<dbReference type="PROSITE" id="PS52016">
    <property type="entry name" value="TONB_DEPENDENT_REC_3"/>
    <property type="match status" value="1"/>
</dbReference>
<dbReference type="InterPro" id="IPR039426">
    <property type="entry name" value="TonB-dep_rcpt-like"/>
</dbReference>
<evidence type="ECO:0000256" key="6">
    <source>
        <dbReference type="ARBA" id="ARBA00022729"/>
    </source>
</evidence>
<evidence type="ECO:0000256" key="14">
    <source>
        <dbReference type="SAM" id="SignalP"/>
    </source>
</evidence>
<evidence type="ECO:0000256" key="3">
    <source>
        <dbReference type="ARBA" id="ARBA00022452"/>
    </source>
</evidence>
<keyword evidence="3 12" id="KW-1134">Transmembrane beta strand</keyword>
<keyword evidence="10 12" id="KW-0472">Membrane</keyword>
<gene>
    <name evidence="17" type="ORF">OQ279_00940</name>
</gene>
<keyword evidence="9 13" id="KW-0798">TonB box</keyword>
<evidence type="ECO:0000256" key="7">
    <source>
        <dbReference type="ARBA" id="ARBA00023004"/>
    </source>
</evidence>
<evidence type="ECO:0000313" key="17">
    <source>
        <dbReference type="EMBL" id="MCX2836702.1"/>
    </source>
</evidence>
<dbReference type="Gene3D" id="2.60.40.1120">
    <property type="entry name" value="Carboxypeptidase-like, regulatory domain"/>
    <property type="match status" value="1"/>
</dbReference>
<dbReference type="InterPro" id="IPR037066">
    <property type="entry name" value="Plug_dom_sf"/>
</dbReference>
<organism evidence="17 18">
    <name type="scientific">Salinimicrobium profundisediminis</name>
    <dbReference type="NCBI Taxonomy" id="2994553"/>
    <lineage>
        <taxon>Bacteria</taxon>
        <taxon>Pseudomonadati</taxon>
        <taxon>Bacteroidota</taxon>
        <taxon>Flavobacteriia</taxon>
        <taxon>Flavobacteriales</taxon>
        <taxon>Flavobacteriaceae</taxon>
        <taxon>Salinimicrobium</taxon>
    </lineage>
</organism>
<dbReference type="Gene3D" id="2.40.170.20">
    <property type="entry name" value="TonB-dependent receptor, beta-barrel domain"/>
    <property type="match status" value="1"/>
</dbReference>
<dbReference type="GO" id="GO:0015344">
    <property type="term" value="F:siderophore uptake transmembrane transporter activity"/>
    <property type="evidence" value="ECO:0007669"/>
    <property type="project" value="TreeGrafter"/>
</dbReference>
<dbReference type="CDD" id="cd01347">
    <property type="entry name" value="ligand_gated_channel"/>
    <property type="match status" value="1"/>
</dbReference>
<dbReference type="EMBL" id="JAPJDA010000001">
    <property type="protein sequence ID" value="MCX2836702.1"/>
    <property type="molecule type" value="Genomic_DNA"/>
</dbReference>
<dbReference type="InterPro" id="IPR000531">
    <property type="entry name" value="Beta-barrel_TonB"/>
</dbReference>
<dbReference type="Pfam" id="PF07715">
    <property type="entry name" value="Plug"/>
    <property type="match status" value="1"/>
</dbReference>
<dbReference type="InterPro" id="IPR036942">
    <property type="entry name" value="Beta-barrel_TonB_sf"/>
</dbReference>
<protein>
    <submittedName>
        <fullName evidence="17">TonB-dependent receptor</fullName>
    </submittedName>
</protein>
<name>A0A9X3CTU8_9FLAO</name>
<proteinExistence type="inferred from homology"/>
<keyword evidence="5 12" id="KW-0812">Transmembrane</keyword>
<evidence type="ECO:0000313" key="18">
    <source>
        <dbReference type="Proteomes" id="UP001148482"/>
    </source>
</evidence>
<evidence type="ECO:0000256" key="13">
    <source>
        <dbReference type="RuleBase" id="RU003357"/>
    </source>
</evidence>
<evidence type="ECO:0000256" key="4">
    <source>
        <dbReference type="ARBA" id="ARBA00022496"/>
    </source>
</evidence>
<feature type="signal peptide" evidence="14">
    <location>
        <begin position="1"/>
        <end position="19"/>
    </location>
</feature>
<dbReference type="PANTHER" id="PTHR32552">
    <property type="entry name" value="FERRICHROME IRON RECEPTOR-RELATED"/>
    <property type="match status" value="1"/>
</dbReference>
<evidence type="ECO:0000256" key="12">
    <source>
        <dbReference type="PROSITE-ProRule" id="PRU01360"/>
    </source>
</evidence>
<evidence type="ECO:0000256" key="1">
    <source>
        <dbReference type="ARBA" id="ARBA00004571"/>
    </source>
</evidence>
<evidence type="ECO:0000256" key="5">
    <source>
        <dbReference type="ARBA" id="ARBA00022692"/>
    </source>
</evidence>
<keyword evidence="11 12" id="KW-0998">Cell outer membrane</keyword>
<dbReference type="GO" id="GO:0009279">
    <property type="term" value="C:cell outer membrane"/>
    <property type="evidence" value="ECO:0007669"/>
    <property type="project" value="UniProtKB-SubCell"/>
</dbReference>
<dbReference type="Proteomes" id="UP001148482">
    <property type="component" value="Unassembled WGS sequence"/>
</dbReference>
<evidence type="ECO:0000259" key="15">
    <source>
        <dbReference type="Pfam" id="PF00593"/>
    </source>
</evidence>
<evidence type="ECO:0000259" key="16">
    <source>
        <dbReference type="Pfam" id="PF07715"/>
    </source>
</evidence>
<dbReference type="SUPFAM" id="SSF49464">
    <property type="entry name" value="Carboxypeptidase regulatory domain-like"/>
    <property type="match status" value="1"/>
</dbReference>
<reference evidence="17" key="1">
    <citation type="submission" date="2022-11" db="EMBL/GenBank/DDBJ databases">
        <title>Salinimicrobium profundisediminis sp. nov., isolated from deep-sea sediment of the Mariana Trench.</title>
        <authorList>
            <person name="Fu H."/>
        </authorList>
    </citation>
    <scope>NUCLEOTIDE SEQUENCE</scope>
    <source>
        <strain evidence="17">MT39</strain>
    </source>
</reference>
<comment type="caution">
    <text evidence="17">The sequence shown here is derived from an EMBL/GenBank/DDBJ whole genome shotgun (WGS) entry which is preliminary data.</text>
</comment>
<evidence type="ECO:0000256" key="8">
    <source>
        <dbReference type="ARBA" id="ARBA00023065"/>
    </source>
</evidence>
<dbReference type="Pfam" id="PF13715">
    <property type="entry name" value="CarbopepD_reg_2"/>
    <property type="match status" value="1"/>
</dbReference>
<evidence type="ECO:0000256" key="9">
    <source>
        <dbReference type="ARBA" id="ARBA00023077"/>
    </source>
</evidence>
<dbReference type="Gene3D" id="2.170.130.10">
    <property type="entry name" value="TonB-dependent receptor, plug domain"/>
    <property type="match status" value="1"/>
</dbReference>
<dbReference type="RefSeq" id="WP_266067872.1">
    <property type="nucleotide sequence ID" value="NZ_JAPJDA010000001.1"/>
</dbReference>
<sequence>MKKYLFLVFAIFFFGKLSAQQISGKVTDAFTNKPLENVKITSGKSSEAVFTDASGVFNFSVEGLPVNLIFEAPGYGRKILLANSSSEDLFVVLAPSEGSLSEVVLRSTIIPKQLLQTPSSVSVLSEEELQRFDETNVMQNISTVPGVNVHQGALNTNKMSIRGVGARSQYSTNRVKAYFMEIPITSAEGETTLDDLDPAALERIEIIKGPTSSVYGAGLGGVITLFPARAMEQGTKADVKGTFGSYGLFRGTARASHASKSANITATYNHVETDGWRDNSAYDRDSFTLFGQVLAGKNGELSVLGNFVRLKAFIPSSVNRETFLKDPSSAAFTWAAAKGYESYDKGLLGFSYDYRFSEEFSNITSVYGSFRDAYEPRPFDILNEGQSALGARTKFSLEKDIFGAPAQLSFGVEFYNEWYDTATFENLYEQFEDEGSVPGSYLSHNEQDRRYYNIFLQWNQEVTSRLKLEAGLNLNASSYELSDLYEEDDVDQSGAYSFKEVLSPRIGAVYTVTPGKNLYASVSHGFSTPTVAETLTPEGLINTNLKPETGINYELGFKGNFLNNRLYAEIAAFSIQVENLLVAERVAEDRYIGRNAGKTDHNGIELLLNYNFPVSANVRARTFVNAAYNSFKFDEFIDEEEDFSGNDLPAVPQETLNAGLDIITSFGLTLRTTYQFEGEMPLNDANTEFRSHYDLLHFKLALKPLEMINTSINKNWDLEIFGGVNNALDEHYAASVIPNAVGFGGNAPRYFYPGMPRKFYGGLAVGYKF</sequence>
<evidence type="ECO:0000256" key="2">
    <source>
        <dbReference type="ARBA" id="ARBA00022448"/>
    </source>
</evidence>
<comment type="subcellular location">
    <subcellularLocation>
        <location evidence="1 12">Cell outer membrane</location>
        <topology evidence="1 12">Multi-pass membrane protein</topology>
    </subcellularLocation>
</comment>
<keyword evidence="17" id="KW-0675">Receptor</keyword>
<dbReference type="PANTHER" id="PTHR32552:SF68">
    <property type="entry name" value="FERRICHROME OUTER MEMBRANE TRANSPORTER_PHAGE RECEPTOR"/>
    <property type="match status" value="1"/>
</dbReference>
<dbReference type="AlphaFoldDB" id="A0A9X3CTU8"/>
<comment type="similarity">
    <text evidence="12 13">Belongs to the TonB-dependent receptor family.</text>
</comment>
<evidence type="ECO:0000256" key="10">
    <source>
        <dbReference type="ARBA" id="ARBA00023136"/>
    </source>
</evidence>
<evidence type="ECO:0000256" key="11">
    <source>
        <dbReference type="ARBA" id="ARBA00023237"/>
    </source>
</evidence>
<keyword evidence="6 14" id="KW-0732">Signal</keyword>